<dbReference type="RefSeq" id="WP_106351026.1">
    <property type="nucleotide sequence ID" value="NZ_PVUE01000028.1"/>
</dbReference>
<organism evidence="3 4">
    <name type="scientific">Antricoccus suffuscus</name>
    <dbReference type="NCBI Taxonomy" id="1629062"/>
    <lineage>
        <taxon>Bacteria</taxon>
        <taxon>Bacillati</taxon>
        <taxon>Actinomycetota</taxon>
        <taxon>Actinomycetes</taxon>
        <taxon>Geodermatophilales</taxon>
        <taxon>Antricoccaceae</taxon>
        <taxon>Antricoccus</taxon>
    </lineage>
</organism>
<comment type="caution">
    <text evidence="3">The sequence shown here is derived from an EMBL/GenBank/DDBJ whole genome shotgun (WGS) entry which is preliminary data.</text>
</comment>
<keyword evidence="2" id="KW-0472">Membrane</keyword>
<dbReference type="EMBL" id="PVUE01000028">
    <property type="protein sequence ID" value="PRZ31388.1"/>
    <property type="molecule type" value="Genomic_DNA"/>
</dbReference>
<evidence type="ECO:0000256" key="1">
    <source>
        <dbReference type="SAM" id="MobiDB-lite"/>
    </source>
</evidence>
<keyword evidence="4" id="KW-1185">Reference proteome</keyword>
<dbReference type="AlphaFoldDB" id="A0A2T0Z5F1"/>
<dbReference type="Proteomes" id="UP000237752">
    <property type="component" value="Unassembled WGS sequence"/>
</dbReference>
<name>A0A2T0Z5F1_9ACTN</name>
<keyword evidence="2" id="KW-1133">Transmembrane helix</keyword>
<proteinExistence type="predicted"/>
<evidence type="ECO:0000313" key="4">
    <source>
        <dbReference type="Proteomes" id="UP000237752"/>
    </source>
</evidence>
<evidence type="ECO:0000313" key="3">
    <source>
        <dbReference type="EMBL" id="PRZ31388.1"/>
    </source>
</evidence>
<sequence>MNRPDRDETHGPESMRDVSDEHLEAALRDALRARAESTQISGAGLSTIRERVGRRTRMRVWRPVLAAAGAAAVIVGAAILPHAFSADGRQDGTAASSASDRTPTDSAPRSSTTSAPESGKAKNPSATAVIGKPAPISSKTPTMYPMANTQQTADALKGSYQPDGVLAQSPEQLASSFVTTATSGASGPVTTSKATSSKSYVSGSDGAVVRVFGQTGSLMTVVYLKAVTVEAKTAYVVIGASLPGGDANAQLTIDAPKVTSSQVIASGKLRGELRAGSATLSTAALESKADATVATMPVSVSIASLTGSTTWTESLKDTVKPHAVVAWTSDAKGTMTGLVGTTIG</sequence>
<protein>
    <submittedName>
        <fullName evidence="3">Uncharacterized protein</fullName>
    </submittedName>
</protein>
<accession>A0A2T0Z5F1</accession>
<gene>
    <name evidence="3" type="ORF">CLV47_12826</name>
</gene>
<reference evidence="3 4" key="1">
    <citation type="submission" date="2018-03" db="EMBL/GenBank/DDBJ databases">
        <title>Genomic Encyclopedia of Archaeal and Bacterial Type Strains, Phase II (KMG-II): from individual species to whole genera.</title>
        <authorList>
            <person name="Goeker M."/>
        </authorList>
    </citation>
    <scope>NUCLEOTIDE SEQUENCE [LARGE SCALE GENOMIC DNA]</scope>
    <source>
        <strain evidence="3 4">DSM 100065</strain>
    </source>
</reference>
<feature type="region of interest" description="Disordered" evidence="1">
    <location>
        <begin position="88"/>
        <end position="144"/>
    </location>
</feature>
<feature type="transmembrane region" description="Helical" evidence="2">
    <location>
        <begin position="64"/>
        <end position="84"/>
    </location>
</feature>
<evidence type="ECO:0000256" key="2">
    <source>
        <dbReference type="SAM" id="Phobius"/>
    </source>
</evidence>
<feature type="compositionally biased region" description="Polar residues" evidence="1">
    <location>
        <begin position="93"/>
        <end position="116"/>
    </location>
</feature>
<keyword evidence="2" id="KW-0812">Transmembrane</keyword>